<evidence type="ECO:0000256" key="9">
    <source>
        <dbReference type="ARBA" id="ARBA00023141"/>
    </source>
</evidence>
<dbReference type="PANTHER" id="PTHR21085">
    <property type="entry name" value="CHORISMATE SYNTHASE"/>
    <property type="match status" value="1"/>
</dbReference>
<dbReference type="Proteomes" id="UP001596470">
    <property type="component" value="Unassembled WGS sequence"/>
</dbReference>
<comment type="catalytic activity">
    <reaction evidence="11 12">
        <text>5-O-(1-carboxyvinyl)-3-phosphoshikimate = chorismate + phosphate</text>
        <dbReference type="Rhea" id="RHEA:21020"/>
        <dbReference type="ChEBI" id="CHEBI:29748"/>
        <dbReference type="ChEBI" id="CHEBI:43474"/>
        <dbReference type="ChEBI" id="CHEBI:57701"/>
        <dbReference type="EC" id="4.2.3.5"/>
    </reaction>
</comment>
<comment type="caution">
    <text evidence="13">The sequence shown here is derived from an EMBL/GenBank/DDBJ whole genome shotgun (WGS) entry which is preliminary data.</text>
</comment>
<organism evidence="13 14">
    <name type="scientific">Glycomyces mayteni</name>
    <dbReference type="NCBI Taxonomy" id="543887"/>
    <lineage>
        <taxon>Bacteria</taxon>
        <taxon>Bacillati</taxon>
        <taxon>Actinomycetota</taxon>
        <taxon>Actinomycetes</taxon>
        <taxon>Glycomycetales</taxon>
        <taxon>Glycomycetaceae</taxon>
        <taxon>Glycomyces</taxon>
    </lineage>
</organism>
<dbReference type="Gene3D" id="3.60.150.10">
    <property type="entry name" value="Chorismate synthase AroC"/>
    <property type="match status" value="1"/>
</dbReference>
<dbReference type="PIRSF" id="PIRSF001456">
    <property type="entry name" value="Chorismate_synth"/>
    <property type="match status" value="1"/>
</dbReference>
<comment type="cofactor">
    <cofactor evidence="11 12">
        <name>FMNH2</name>
        <dbReference type="ChEBI" id="CHEBI:57618"/>
    </cofactor>
    <text evidence="11 12">Reduced FMN (FMNH(2)).</text>
</comment>
<comment type="similarity">
    <text evidence="2 11 12">Belongs to the chorismate synthase family.</text>
</comment>
<dbReference type="CDD" id="cd07304">
    <property type="entry name" value="Chorismate_synthase"/>
    <property type="match status" value="1"/>
</dbReference>
<dbReference type="PROSITE" id="PS00787">
    <property type="entry name" value="CHORISMATE_SYNTHASE_1"/>
    <property type="match status" value="1"/>
</dbReference>
<sequence>MLRWMTAGESHGPELVVTIDGLPAGVELTSEAVAAELARRRLGYGRGARMKFEADVVNFIGGLRHGRTLGSPLAIRVGNSEWPKWETVMSPDPVDPAALDGVARNAPLTRPRPGHADLAGMQKYDHGDARPILERASARETAARVAGGTAAKAFLKQAFGIDIVSHVKALGPVRAKDGLVPTPADAAAVDADPLRCMDPDASARMVAEVDAAKKDADTLGGVVEVLAYGLPPGLGSHVQWDRKLDARLATALMSIQSVKAVEIGDGLMQAAVRGSSAHDEIVPGPDGVERLTDRAGGLEGGITTGQPLRVSAMLKPISSLTRPLRTIDTTTGEAAEAINQRSDVCAVPAGAVVAEHMVAYVLAEAALEKFGGDSVGESRRNYENYLDNLRVK</sequence>
<dbReference type="RefSeq" id="WP_382352988.1">
    <property type="nucleotide sequence ID" value="NZ_JBHMBP010000004.1"/>
</dbReference>
<dbReference type="NCBIfam" id="NF003793">
    <property type="entry name" value="PRK05382.1"/>
    <property type="match status" value="1"/>
</dbReference>
<comment type="function">
    <text evidence="11">Catalyzes the anti-1,4-elimination of the C-3 phosphate and the C-6 proR hydrogen from 5-enolpyruvylshikimate-3-phosphate (EPSP) to yield chorismate, which is the branch point compound that serves as the starting substrate for the three terminal pathways of aromatic amino acid biosynthesis. This reaction introduces a second double bond into the aromatic ring system.</text>
</comment>
<dbReference type="EC" id="4.2.3.5" evidence="3 11"/>
<feature type="binding site" evidence="11">
    <location>
        <begin position="315"/>
        <end position="319"/>
    </location>
    <ligand>
        <name>FMN</name>
        <dbReference type="ChEBI" id="CHEBI:58210"/>
    </ligand>
</feature>
<dbReference type="SUPFAM" id="SSF103263">
    <property type="entry name" value="Chorismate synthase, AroC"/>
    <property type="match status" value="1"/>
</dbReference>
<dbReference type="Pfam" id="PF01264">
    <property type="entry name" value="Chorismate_synt"/>
    <property type="match status" value="1"/>
</dbReference>
<keyword evidence="7 11" id="KW-0274">FAD</keyword>
<proteinExistence type="inferred from homology"/>
<reference evidence="14" key="1">
    <citation type="journal article" date="2019" name="Int. J. Syst. Evol. Microbiol.">
        <title>The Global Catalogue of Microorganisms (GCM) 10K type strain sequencing project: providing services to taxonomists for standard genome sequencing and annotation.</title>
        <authorList>
            <consortium name="The Broad Institute Genomics Platform"/>
            <consortium name="The Broad Institute Genome Sequencing Center for Infectious Disease"/>
            <person name="Wu L."/>
            <person name="Ma J."/>
        </authorList>
    </citation>
    <scope>NUCLEOTIDE SEQUENCE [LARGE SCALE GENOMIC DNA]</scope>
    <source>
        <strain evidence="14">KACC 12634</strain>
    </source>
</reference>
<evidence type="ECO:0000256" key="12">
    <source>
        <dbReference type="RuleBase" id="RU000605"/>
    </source>
</evidence>
<feature type="binding site" evidence="11">
    <location>
        <begin position="256"/>
        <end position="257"/>
    </location>
    <ligand>
        <name>FMN</name>
        <dbReference type="ChEBI" id="CHEBI:58210"/>
    </ligand>
</feature>
<keyword evidence="14" id="KW-1185">Reference proteome</keyword>
<evidence type="ECO:0000256" key="5">
    <source>
        <dbReference type="ARBA" id="ARBA00022630"/>
    </source>
</evidence>
<keyword evidence="4 11" id="KW-0028">Amino-acid biosynthesis</keyword>
<dbReference type="NCBIfam" id="TIGR00033">
    <property type="entry name" value="aroC"/>
    <property type="match status" value="1"/>
</dbReference>
<protein>
    <recommendedName>
        <fullName evidence="3 11">Chorismate synthase</fullName>
        <shortName evidence="11">CS</shortName>
        <ecNumber evidence="3 11">4.2.3.5</ecNumber>
    </recommendedName>
    <alternativeName>
        <fullName evidence="11">5-enolpyruvylshikimate-3-phosphate phospholyase</fullName>
    </alternativeName>
</protein>
<evidence type="ECO:0000313" key="14">
    <source>
        <dbReference type="Proteomes" id="UP001596470"/>
    </source>
</evidence>
<keyword evidence="10 11" id="KW-0456">Lyase</keyword>
<dbReference type="PANTHER" id="PTHR21085:SF0">
    <property type="entry name" value="CHORISMATE SYNTHASE"/>
    <property type="match status" value="1"/>
</dbReference>
<keyword evidence="6 11" id="KW-0288">FMN</keyword>
<evidence type="ECO:0000256" key="7">
    <source>
        <dbReference type="ARBA" id="ARBA00022827"/>
    </source>
</evidence>
<accession>A0ABW2D0Z2</accession>
<dbReference type="GO" id="GO:0004107">
    <property type="term" value="F:chorismate synthase activity"/>
    <property type="evidence" value="ECO:0007669"/>
    <property type="project" value="UniProtKB-EC"/>
</dbReference>
<keyword evidence="9 11" id="KW-0057">Aromatic amino acid biosynthesis</keyword>
<evidence type="ECO:0000256" key="11">
    <source>
        <dbReference type="HAMAP-Rule" id="MF_00300"/>
    </source>
</evidence>
<feature type="binding site" evidence="11">
    <location>
        <position position="46"/>
    </location>
    <ligand>
        <name>NADP(+)</name>
        <dbReference type="ChEBI" id="CHEBI:58349"/>
    </ligand>
</feature>
<evidence type="ECO:0000256" key="4">
    <source>
        <dbReference type="ARBA" id="ARBA00022605"/>
    </source>
</evidence>
<dbReference type="HAMAP" id="MF_00300">
    <property type="entry name" value="Chorismate_synth"/>
    <property type="match status" value="1"/>
</dbReference>
<feature type="binding site" evidence="11">
    <location>
        <position position="40"/>
    </location>
    <ligand>
        <name>NADP(+)</name>
        <dbReference type="ChEBI" id="CHEBI:58349"/>
    </ligand>
</feature>
<feature type="binding site" evidence="11">
    <location>
        <position position="341"/>
    </location>
    <ligand>
        <name>FMN</name>
        <dbReference type="ChEBI" id="CHEBI:58210"/>
    </ligand>
</feature>
<evidence type="ECO:0000256" key="10">
    <source>
        <dbReference type="ARBA" id="ARBA00023239"/>
    </source>
</evidence>
<evidence type="ECO:0000256" key="1">
    <source>
        <dbReference type="ARBA" id="ARBA00005044"/>
    </source>
</evidence>
<evidence type="ECO:0000256" key="8">
    <source>
        <dbReference type="ARBA" id="ARBA00022857"/>
    </source>
</evidence>
<evidence type="ECO:0000313" key="13">
    <source>
        <dbReference type="EMBL" id="MFC6955915.1"/>
    </source>
</evidence>
<dbReference type="PROSITE" id="PS00789">
    <property type="entry name" value="CHORISMATE_SYNTHASE_3"/>
    <property type="match status" value="1"/>
</dbReference>
<evidence type="ECO:0000256" key="2">
    <source>
        <dbReference type="ARBA" id="ARBA00008014"/>
    </source>
</evidence>
<feature type="binding site" evidence="11">
    <location>
        <begin position="135"/>
        <end position="137"/>
    </location>
    <ligand>
        <name>FMN</name>
        <dbReference type="ChEBI" id="CHEBI:58210"/>
    </ligand>
</feature>
<dbReference type="InterPro" id="IPR020541">
    <property type="entry name" value="Chorismate_synthase_CS"/>
</dbReference>
<dbReference type="EMBL" id="JBHSYS010000001">
    <property type="protein sequence ID" value="MFC6955915.1"/>
    <property type="molecule type" value="Genomic_DNA"/>
</dbReference>
<dbReference type="InterPro" id="IPR035904">
    <property type="entry name" value="Chorismate_synth_AroC_sf"/>
</dbReference>
<name>A0ABW2D0Z2_9ACTN</name>
<evidence type="ECO:0000256" key="3">
    <source>
        <dbReference type="ARBA" id="ARBA00013036"/>
    </source>
</evidence>
<keyword evidence="8 11" id="KW-0521">NADP</keyword>
<feature type="binding site" evidence="11">
    <location>
        <position position="300"/>
    </location>
    <ligand>
        <name>FMN</name>
        <dbReference type="ChEBI" id="CHEBI:58210"/>
    </ligand>
</feature>
<comment type="subunit">
    <text evidence="11">Homotetramer.</text>
</comment>
<dbReference type="InterPro" id="IPR000453">
    <property type="entry name" value="Chorismate_synth"/>
</dbReference>
<gene>
    <name evidence="11 13" type="primary">aroC</name>
    <name evidence="13" type="ORF">ACFQS3_01770</name>
</gene>
<evidence type="ECO:0000256" key="6">
    <source>
        <dbReference type="ARBA" id="ARBA00022643"/>
    </source>
</evidence>
<keyword evidence="5 11" id="KW-0285">Flavoprotein</keyword>
<comment type="pathway">
    <text evidence="1 11 12">Metabolic intermediate biosynthesis; chorismate biosynthesis; chorismate from D-erythrose 4-phosphate and phosphoenolpyruvate: step 7/7.</text>
</comment>